<dbReference type="AlphaFoldDB" id="A0A8X6FB26"/>
<gene>
    <name evidence="1" type="ORF">TNCT_381561</name>
</gene>
<evidence type="ECO:0000313" key="2">
    <source>
        <dbReference type="Proteomes" id="UP000887116"/>
    </source>
</evidence>
<reference evidence="1" key="1">
    <citation type="submission" date="2020-07" db="EMBL/GenBank/DDBJ databases">
        <title>Multicomponent nature underlies the extraordinary mechanical properties of spider dragline silk.</title>
        <authorList>
            <person name="Kono N."/>
            <person name="Nakamura H."/>
            <person name="Mori M."/>
            <person name="Yoshida Y."/>
            <person name="Ohtoshi R."/>
            <person name="Malay A.D."/>
            <person name="Moran D.A.P."/>
            <person name="Tomita M."/>
            <person name="Numata K."/>
            <person name="Arakawa K."/>
        </authorList>
    </citation>
    <scope>NUCLEOTIDE SEQUENCE</scope>
</reference>
<dbReference type="EMBL" id="BMAO01021589">
    <property type="protein sequence ID" value="GFQ75745.1"/>
    <property type="molecule type" value="Genomic_DNA"/>
</dbReference>
<organism evidence="1 2">
    <name type="scientific">Trichonephila clavata</name>
    <name type="common">Joro spider</name>
    <name type="synonym">Nephila clavata</name>
    <dbReference type="NCBI Taxonomy" id="2740835"/>
    <lineage>
        <taxon>Eukaryota</taxon>
        <taxon>Metazoa</taxon>
        <taxon>Ecdysozoa</taxon>
        <taxon>Arthropoda</taxon>
        <taxon>Chelicerata</taxon>
        <taxon>Arachnida</taxon>
        <taxon>Araneae</taxon>
        <taxon>Araneomorphae</taxon>
        <taxon>Entelegynae</taxon>
        <taxon>Araneoidea</taxon>
        <taxon>Nephilidae</taxon>
        <taxon>Trichonephila</taxon>
    </lineage>
</organism>
<proteinExistence type="predicted"/>
<accession>A0A8X6FB26</accession>
<comment type="caution">
    <text evidence="1">The sequence shown here is derived from an EMBL/GenBank/DDBJ whole genome shotgun (WGS) entry which is preliminary data.</text>
</comment>
<name>A0A8X6FB26_TRICU</name>
<protein>
    <submittedName>
        <fullName evidence="1">Uncharacterized protein</fullName>
    </submittedName>
</protein>
<evidence type="ECO:0000313" key="1">
    <source>
        <dbReference type="EMBL" id="GFQ75745.1"/>
    </source>
</evidence>
<dbReference type="Proteomes" id="UP000887116">
    <property type="component" value="Unassembled WGS sequence"/>
</dbReference>
<sequence length="147" mass="16410">MSRVISWTLSPSLKWWKDGQVRLMRNTPKSLAQEILDLQVSFTIESESRGENQEIFPPLLSSQSGVLGLGWAGDGLHVFHSRSNKFSSSPGCSFRVSSVDHWRISAQPLKSTVVRFTGIADGGVVQFSLLLCLLSGYPSHLKQWGWY</sequence>
<keyword evidence="2" id="KW-1185">Reference proteome</keyword>